<reference evidence="1" key="1">
    <citation type="submission" date="2021-02" db="EMBL/GenBank/DDBJ databases">
        <authorList>
            <person name="Nowell W R."/>
        </authorList>
    </citation>
    <scope>NUCLEOTIDE SEQUENCE</scope>
    <source>
        <strain evidence="1">Ploen Becks lab</strain>
    </source>
</reference>
<dbReference type="EMBL" id="CAJNOC010001990">
    <property type="protein sequence ID" value="CAF0905520.1"/>
    <property type="molecule type" value="Genomic_DNA"/>
</dbReference>
<dbReference type="Proteomes" id="UP000663879">
    <property type="component" value="Unassembled WGS sequence"/>
</dbReference>
<proteinExistence type="predicted"/>
<sequence length="475" mass="54277">MNFSFLVIHYFYISNLRIKLNRNIKGYKIYGLEEREIKLTAYADDITSINPYACSLTAPFEGNGDDIFDFKDRFMSKTEGLRFSQQDQAALIRSYLIGSAKNVYNKLADIQKADITIVFNQLIEKFSLSEPIPQFEVQHRRRCAQFLLKLECPLTRALHGINEDNRSKLLKNKFFKEMPGALKSQLRMHLDDGWDAFVSKALDLADIECCRCVKRVITNQNVNQGVTISSKIGTIALILTVTMKVKTNITHSHNQNEPPQYNKPSNDFSPQYQKNYTRNHYRGQNIQFNQNTGFDIKTFSRGASDSASFNFISLNPVSVRNDDWFINKAHPLMKVSSNIKLFSSHIETQMDLLVDNSTRNSLLKFSSLPTHFKNYNTVIDNSNDILLIINKNTNTSISTNSCEVPNTGETYFIQSNSISKSCYLSSKHKFPKDSESLLEVKSGDLNEFNSGKEVLFEPVKIESLILAHRVSKIED</sequence>
<evidence type="ECO:0000313" key="2">
    <source>
        <dbReference type="Proteomes" id="UP000663879"/>
    </source>
</evidence>
<organism evidence="1 2">
    <name type="scientific">Brachionus calyciflorus</name>
    <dbReference type="NCBI Taxonomy" id="104777"/>
    <lineage>
        <taxon>Eukaryota</taxon>
        <taxon>Metazoa</taxon>
        <taxon>Spiralia</taxon>
        <taxon>Gnathifera</taxon>
        <taxon>Rotifera</taxon>
        <taxon>Eurotatoria</taxon>
        <taxon>Monogononta</taxon>
        <taxon>Pseudotrocha</taxon>
        <taxon>Ploima</taxon>
        <taxon>Brachionidae</taxon>
        <taxon>Brachionus</taxon>
    </lineage>
</organism>
<evidence type="ECO:0000313" key="1">
    <source>
        <dbReference type="EMBL" id="CAF0905520.1"/>
    </source>
</evidence>
<dbReference type="AlphaFoldDB" id="A0A813ZYW6"/>
<keyword evidence="2" id="KW-1185">Reference proteome</keyword>
<gene>
    <name evidence="1" type="ORF">OXX778_LOCUS11624</name>
</gene>
<protein>
    <submittedName>
        <fullName evidence="1">Uncharacterized protein</fullName>
    </submittedName>
</protein>
<accession>A0A813ZYW6</accession>
<comment type="caution">
    <text evidence="1">The sequence shown here is derived from an EMBL/GenBank/DDBJ whole genome shotgun (WGS) entry which is preliminary data.</text>
</comment>
<name>A0A813ZYW6_9BILA</name>